<evidence type="ECO:0000313" key="4">
    <source>
        <dbReference type="EMBL" id="KAI9556084.1"/>
    </source>
</evidence>
<sequence>MDLRPLLGIISFLQQEEDDEEEDILAILSIIKFVTKNGNTPYRMSLLLKWIMKKSQIRLIREQRRTERIVLPGYAEMVFRYRDIQFAEDYRMGREKFQELLQIIGPALCETFINDGEPVKNKLLLGIWALSTRESFREVANRFELRNRSSAHNMFVKVCSLISDNSQFFIQWPQEENYAQLAAQNSFPDALGFIDGSFIPLIKPKHSGESYFNRKKFYSVTLQAVCTGDQRIIDVSVGYPSLNNNNN</sequence>
<comment type="caution">
    <text evidence="4">The sequence shown here is derived from an EMBL/GenBank/DDBJ whole genome shotgun (WGS) entry which is preliminary data.</text>
</comment>
<organism evidence="4 5">
    <name type="scientific">Daphnia sinensis</name>
    <dbReference type="NCBI Taxonomy" id="1820382"/>
    <lineage>
        <taxon>Eukaryota</taxon>
        <taxon>Metazoa</taxon>
        <taxon>Ecdysozoa</taxon>
        <taxon>Arthropoda</taxon>
        <taxon>Crustacea</taxon>
        <taxon>Branchiopoda</taxon>
        <taxon>Diplostraca</taxon>
        <taxon>Cladocera</taxon>
        <taxon>Anomopoda</taxon>
        <taxon>Daphniidae</taxon>
        <taxon>Daphnia</taxon>
        <taxon>Daphnia similis group</taxon>
    </lineage>
</organism>
<evidence type="ECO:0000259" key="3">
    <source>
        <dbReference type="Pfam" id="PF13359"/>
    </source>
</evidence>
<reference evidence="4 5" key="1">
    <citation type="submission" date="2022-05" db="EMBL/GenBank/DDBJ databases">
        <title>A multi-omics perspective on studying reproductive biology in Daphnia sinensis.</title>
        <authorList>
            <person name="Jia J."/>
        </authorList>
    </citation>
    <scope>NUCLEOTIDE SEQUENCE [LARGE SCALE GENOMIC DNA]</scope>
    <source>
        <strain evidence="4 5">WSL</strain>
    </source>
</reference>
<evidence type="ECO:0000256" key="2">
    <source>
        <dbReference type="ARBA" id="ARBA00022723"/>
    </source>
</evidence>
<dbReference type="EMBL" id="WJBH02000007">
    <property type="protein sequence ID" value="KAI9556084.1"/>
    <property type="molecule type" value="Genomic_DNA"/>
</dbReference>
<evidence type="ECO:0000256" key="1">
    <source>
        <dbReference type="ARBA" id="ARBA00001968"/>
    </source>
</evidence>
<gene>
    <name evidence="4" type="ORF">GHT06_018651</name>
</gene>
<dbReference type="InterPro" id="IPR027806">
    <property type="entry name" value="HARBI1_dom"/>
</dbReference>
<name>A0AAD5KMT5_9CRUS</name>
<evidence type="ECO:0000313" key="5">
    <source>
        <dbReference type="Proteomes" id="UP000820818"/>
    </source>
</evidence>
<dbReference type="AlphaFoldDB" id="A0AAD5KMT5"/>
<dbReference type="GO" id="GO:0046872">
    <property type="term" value="F:metal ion binding"/>
    <property type="evidence" value="ECO:0007669"/>
    <property type="project" value="UniProtKB-KW"/>
</dbReference>
<keyword evidence="2" id="KW-0479">Metal-binding</keyword>
<accession>A0AAD5KMT5</accession>
<dbReference type="Proteomes" id="UP000820818">
    <property type="component" value="Linkage Group LG7"/>
</dbReference>
<keyword evidence="5" id="KW-1185">Reference proteome</keyword>
<comment type="cofactor">
    <cofactor evidence="1">
        <name>a divalent metal cation</name>
        <dbReference type="ChEBI" id="CHEBI:60240"/>
    </cofactor>
</comment>
<proteinExistence type="predicted"/>
<feature type="domain" description="DDE Tnp4" evidence="3">
    <location>
        <begin position="194"/>
        <end position="241"/>
    </location>
</feature>
<dbReference type="Pfam" id="PF13359">
    <property type="entry name" value="DDE_Tnp_4"/>
    <property type="match status" value="1"/>
</dbReference>
<protein>
    <submittedName>
        <fullName evidence="4">Nuclease HARBI1</fullName>
    </submittedName>
</protein>